<feature type="region of interest" description="Disordered" evidence="1">
    <location>
        <begin position="1"/>
        <end position="34"/>
    </location>
</feature>
<keyword evidence="3" id="KW-1185">Reference proteome</keyword>
<feature type="compositionally biased region" description="Basic and acidic residues" evidence="1">
    <location>
        <begin position="153"/>
        <end position="165"/>
    </location>
</feature>
<feature type="compositionally biased region" description="Basic and acidic residues" evidence="1">
    <location>
        <begin position="180"/>
        <end position="206"/>
    </location>
</feature>
<gene>
    <name evidence="2" type="ORF">CYCCA115_LOCUS3456</name>
</gene>
<dbReference type="Proteomes" id="UP001295423">
    <property type="component" value="Unassembled WGS sequence"/>
</dbReference>
<organism evidence="2 3">
    <name type="scientific">Cylindrotheca closterium</name>
    <dbReference type="NCBI Taxonomy" id="2856"/>
    <lineage>
        <taxon>Eukaryota</taxon>
        <taxon>Sar</taxon>
        <taxon>Stramenopiles</taxon>
        <taxon>Ochrophyta</taxon>
        <taxon>Bacillariophyta</taxon>
        <taxon>Bacillariophyceae</taxon>
        <taxon>Bacillariophycidae</taxon>
        <taxon>Bacillariales</taxon>
        <taxon>Bacillariaceae</taxon>
        <taxon>Cylindrotheca</taxon>
    </lineage>
</organism>
<feature type="region of interest" description="Disordered" evidence="1">
    <location>
        <begin position="234"/>
        <end position="308"/>
    </location>
</feature>
<reference evidence="2" key="1">
    <citation type="submission" date="2023-08" db="EMBL/GenBank/DDBJ databases">
        <authorList>
            <person name="Audoor S."/>
            <person name="Bilcke G."/>
        </authorList>
    </citation>
    <scope>NUCLEOTIDE SEQUENCE</scope>
</reference>
<protein>
    <submittedName>
        <fullName evidence="2">Uncharacterized protein</fullName>
    </submittedName>
</protein>
<dbReference type="AlphaFoldDB" id="A0AAD2FEX3"/>
<evidence type="ECO:0000313" key="2">
    <source>
        <dbReference type="EMBL" id="CAJ1933780.1"/>
    </source>
</evidence>
<name>A0AAD2FEX3_9STRA</name>
<sequence>MPGGESTRRSRRTNLGQPPRRLGEEEETLEQDSNRTVRFRDDNLEEIIDNRTAQVEMNQGQGAQQGGSNSLTEELLYNALVLAYDSVDQDQFKAFMGVKDNSAIQPHEDLMSEADAKFLDLDEKKVWNVPSQSQQIMSLTTLISKAEKKTIDVQRQLDKSKQSRKEKSKRKPSPADEAADSGKRQRQTDFDRWMVTKPKKGEETKVVQKKGPNGQVKGWNWCDKHKKMVLAIGRDGRPHNSDTCALSKTQSNSNPKRAKKQLRVNALKAALALEDDSASDNATSNSDDTGEFPTNDDGSNENDSDNDS</sequence>
<comment type="caution">
    <text evidence="2">The sequence shown here is derived from an EMBL/GenBank/DDBJ whole genome shotgun (WGS) entry which is preliminary data.</text>
</comment>
<accession>A0AAD2FEX3</accession>
<proteinExistence type="predicted"/>
<feature type="compositionally biased region" description="Acidic residues" evidence="1">
    <location>
        <begin position="298"/>
        <end position="308"/>
    </location>
</feature>
<feature type="compositionally biased region" description="Polar residues" evidence="1">
    <location>
        <begin position="241"/>
        <end position="255"/>
    </location>
</feature>
<dbReference type="EMBL" id="CAKOGP040000302">
    <property type="protein sequence ID" value="CAJ1933780.1"/>
    <property type="molecule type" value="Genomic_DNA"/>
</dbReference>
<evidence type="ECO:0000313" key="3">
    <source>
        <dbReference type="Proteomes" id="UP001295423"/>
    </source>
</evidence>
<evidence type="ECO:0000256" key="1">
    <source>
        <dbReference type="SAM" id="MobiDB-lite"/>
    </source>
</evidence>
<feature type="region of interest" description="Disordered" evidence="1">
    <location>
        <begin position="153"/>
        <end position="219"/>
    </location>
</feature>